<evidence type="ECO:0000256" key="1">
    <source>
        <dbReference type="SAM" id="MobiDB-lite"/>
    </source>
</evidence>
<evidence type="ECO:0000313" key="4">
    <source>
        <dbReference type="Proteomes" id="UP001151760"/>
    </source>
</evidence>
<name>A0ABQ5B7F4_9ASTR</name>
<dbReference type="Proteomes" id="UP001151760">
    <property type="component" value="Unassembled WGS sequence"/>
</dbReference>
<feature type="compositionally biased region" description="Basic residues" evidence="1">
    <location>
        <begin position="321"/>
        <end position="330"/>
    </location>
</feature>
<dbReference type="PANTHER" id="PTHR31286">
    <property type="entry name" value="GLYCINE-RICH CELL WALL STRUCTURAL PROTEIN 1.8-LIKE"/>
    <property type="match status" value="1"/>
</dbReference>
<dbReference type="Pfam" id="PF14111">
    <property type="entry name" value="DUF4283"/>
    <property type="match status" value="1"/>
</dbReference>
<comment type="caution">
    <text evidence="3">The sequence shown here is derived from an EMBL/GenBank/DDBJ whole genome shotgun (WGS) entry which is preliminary data.</text>
</comment>
<dbReference type="EMBL" id="BQNB010012966">
    <property type="protein sequence ID" value="GJT10159.1"/>
    <property type="molecule type" value="Genomic_DNA"/>
</dbReference>
<accession>A0ABQ5B7F4</accession>
<feature type="domain" description="DUF4283" evidence="2">
    <location>
        <begin position="96"/>
        <end position="173"/>
    </location>
</feature>
<protein>
    <submittedName>
        <fullName evidence="3">Zinc knuckle CX2CX4HX4C containing protein</fullName>
    </submittedName>
</protein>
<reference evidence="3" key="2">
    <citation type="submission" date="2022-01" db="EMBL/GenBank/DDBJ databases">
        <authorList>
            <person name="Yamashiro T."/>
            <person name="Shiraishi A."/>
            <person name="Satake H."/>
            <person name="Nakayama K."/>
        </authorList>
    </citation>
    <scope>NUCLEOTIDE SEQUENCE</scope>
</reference>
<reference evidence="3" key="1">
    <citation type="journal article" date="2022" name="Int. J. Mol. Sci.">
        <title>Draft Genome of Tanacetum Coccineum: Genomic Comparison of Closely Related Tanacetum-Family Plants.</title>
        <authorList>
            <person name="Yamashiro T."/>
            <person name="Shiraishi A."/>
            <person name="Nakayama K."/>
            <person name="Satake H."/>
        </authorList>
    </citation>
    <scope>NUCLEOTIDE SEQUENCE</scope>
</reference>
<organism evidence="3 4">
    <name type="scientific">Tanacetum coccineum</name>
    <dbReference type="NCBI Taxonomy" id="301880"/>
    <lineage>
        <taxon>Eukaryota</taxon>
        <taxon>Viridiplantae</taxon>
        <taxon>Streptophyta</taxon>
        <taxon>Embryophyta</taxon>
        <taxon>Tracheophyta</taxon>
        <taxon>Spermatophyta</taxon>
        <taxon>Magnoliopsida</taxon>
        <taxon>eudicotyledons</taxon>
        <taxon>Gunneridae</taxon>
        <taxon>Pentapetalae</taxon>
        <taxon>asterids</taxon>
        <taxon>campanulids</taxon>
        <taxon>Asterales</taxon>
        <taxon>Asteraceae</taxon>
        <taxon>Asteroideae</taxon>
        <taxon>Anthemideae</taxon>
        <taxon>Anthemidinae</taxon>
        <taxon>Tanacetum</taxon>
    </lineage>
</organism>
<proteinExistence type="predicted"/>
<evidence type="ECO:0000259" key="2">
    <source>
        <dbReference type="Pfam" id="PF14111"/>
    </source>
</evidence>
<sequence length="511" mass="56599">MSKGALIIDDNSSVKASLNVPNADDNLVGKALPSDHIVQSVDINTSSRSYARAAGASAKDQPKVISNFRPLVADPVYDGVNISIPRKVIEKVSTCFEHTLYGYFIGKRLAFPVVEYYARNNWGKHGLKRIMMNNKGFFFFKFDSRAGLEAVLEGGPWIIRKSPIILKKWSMGTSLLKEELTRIPIWVKLHDVPLQVFEEDGISLIATFIGKPVMLDSYTSSMCKDSWGRSSFARCSIEVNSEAELVDVVTIGIPSLTGDDFTKETIRVEYEWRPPRYDICKIFGHVQDQCPKQMVTPPIVTTSNVVTPTVEKSNDGFQTVSKKKKRKGKSKSTNGGQFAEKEVENVYDESANLYTKTVGSSSFTVAAGLMQNLVSSTPYVPPSKKDYDILCQPLFEEYFQPPSSVVSPMLPVAALLSDDTTVTPSSTKIVQNVPSVNTSPTTQEIQSLVIRQDPSFEESSSQGVIPSNLHQLNQSFDNLSKWSKDHPLENVIGNPSRPVSTSSQLQTYAIW</sequence>
<keyword evidence="4" id="KW-1185">Reference proteome</keyword>
<dbReference type="PANTHER" id="PTHR31286:SF99">
    <property type="entry name" value="DUF4283 DOMAIN-CONTAINING PROTEIN"/>
    <property type="match status" value="1"/>
</dbReference>
<evidence type="ECO:0000313" key="3">
    <source>
        <dbReference type="EMBL" id="GJT10159.1"/>
    </source>
</evidence>
<feature type="region of interest" description="Disordered" evidence="1">
    <location>
        <begin position="316"/>
        <end position="337"/>
    </location>
</feature>
<gene>
    <name evidence="3" type="ORF">Tco_0857201</name>
</gene>
<dbReference type="InterPro" id="IPR040256">
    <property type="entry name" value="At4g02000-like"/>
</dbReference>
<dbReference type="InterPro" id="IPR025558">
    <property type="entry name" value="DUF4283"/>
</dbReference>